<protein>
    <recommendedName>
        <fullName evidence="2">Extracellular mutant protein 11 C-terminal domain-containing protein</fullName>
    </recommendedName>
</protein>
<feature type="compositionally biased region" description="Polar residues" evidence="1">
    <location>
        <begin position="7"/>
        <end position="26"/>
    </location>
</feature>
<feature type="region of interest" description="Disordered" evidence="1">
    <location>
        <begin position="233"/>
        <end position="272"/>
    </location>
</feature>
<evidence type="ECO:0000313" key="3">
    <source>
        <dbReference type="EMBL" id="CAF9943075.1"/>
    </source>
</evidence>
<feature type="region of interest" description="Disordered" evidence="1">
    <location>
        <begin position="39"/>
        <end position="121"/>
    </location>
</feature>
<feature type="compositionally biased region" description="Acidic residues" evidence="1">
    <location>
        <begin position="164"/>
        <end position="179"/>
    </location>
</feature>
<evidence type="ECO:0000256" key="1">
    <source>
        <dbReference type="SAM" id="MobiDB-lite"/>
    </source>
</evidence>
<gene>
    <name evidence="3" type="ORF">ALECFALPRED_010546</name>
</gene>
<dbReference type="Pfam" id="PF15463">
    <property type="entry name" value="ECM11"/>
    <property type="match status" value="1"/>
</dbReference>
<feature type="region of interest" description="Disordered" evidence="1">
    <location>
        <begin position="1"/>
        <end position="26"/>
    </location>
</feature>
<feature type="compositionally biased region" description="Basic and acidic residues" evidence="1">
    <location>
        <begin position="102"/>
        <end position="111"/>
    </location>
</feature>
<dbReference type="GO" id="GO:0017025">
    <property type="term" value="F:TBP-class protein binding"/>
    <property type="evidence" value="ECO:0007669"/>
    <property type="project" value="TreeGrafter"/>
</dbReference>
<dbReference type="PANTHER" id="PTHR28244">
    <property type="entry name" value="RNA POLYMERASE I-SPECIFIC TRANSCRIPTION INITIATION FACTOR RRN11"/>
    <property type="match status" value="1"/>
</dbReference>
<feature type="compositionally biased region" description="Pro residues" evidence="1">
    <location>
        <begin position="50"/>
        <end position="59"/>
    </location>
</feature>
<evidence type="ECO:0000259" key="2">
    <source>
        <dbReference type="Pfam" id="PF15463"/>
    </source>
</evidence>
<feature type="domain" description="Extracellular mutant protein 11 C-terminal" evidence="2">
    <location>
        <begin position="392"/>
        <end position="529"/>
    </location>
</feature>
<feature type="compositionally biased region" description="Polar residues" evidence="1">
    <location>
        <begin position="237"/>
        <end position="247"/>
    </location>
</feature>
<dbReference type="EMBL" id="CAJPDR010000881">
    <property type="protein sequence ID" value="CAF9943075.1"/>
    <property type="molecule type" value="Genomic_DNA"/>
</dbReference>
<keyword evidence="4" id="KW-1185">Reference proteome</keyword>
<evidence type="ECO:0000313" key="4">
    <source>
        <dbReference type="Proteomes" id="UP000664203"/>
    </source>
</evidence>
<dbReference type="OrthoDB" id="5346740at2759"/>
<proteinExistence type="predicted"/>
<organism evidence="3 4">
    <name type="scientific">Alectoria fallacina</name>
    <dbReference type="NCBI Taxonomy" id="1903189"/>
    <lineage>
        <taxon>Eukaryota</taxon>
        <taxon>Fungi</taxon>
        <taxon>Dikarya</taxon>
        <taxon>Ascomycota</taxon>
        <taxon>Pezizomycotina</taxon>
        <taxon>Lecanoromycetes</taxon>
        <taxon>OSLEUM clade</taxon>
        <taxon>Lecanoromycetidae</taxon>
        <taxon>Lecanorales</taxon>
        <taxon>Lecanorineae</taxon>
        <taxon>Parmeliaceae</taxon>
        <taxon>Alectoria</taxon>
    </lineage>
</organism>
<dbReference type="GO" id="GO:0070860">
    <property type="term" value="C:RNA polymerase I core factor complex"/>
    <property type="evidence" value="ECO:0007669"/>
    <property type="project" value="TreeGrafter"/>
</dbReference>
<dbReference type="InterPro" id="IPR029178">
    <property type="entry name" value="Ecm11_C"/>
</dbReference>
<dbReference type="InterPro" id="IPR053029">
    <property type="entry name" value="RNA_pol_I-specific_init_factor"/>
</dbReference>
<feature type="region of interest" description="Disordered" evidence="1">
    <location>
        <begin position="334"/>
        <end position="388"/>
    </location>
</feature>
<dbReference type="GO" id="GO:0042790">
    <property type="term" value="P:nucleolar large rRNA transcription by RNA polymerase I"/>
    <property type="evidence" value="ECO:0007669"/>
    <property type="project" value="TreeGrafter"/>
</dbReference>
<name>A0A8H3J903_9LECA</name>
<accession>A0A8H3J903</accession>
<comment type="caution">
    <text evidence="3">The sequence shown here is derived from an EMBL/GenBank/DDBJ whole genome shotgun (WGS) entry which is preliminary data.</text>
</comment>
<dbReference type="AlphaFoldDB" id="A0A8H3J903"/>
<dbReference type="Proteomes" id="UP000664203">
    <property type="component" value="Unassembled WGS sequence"/>
</dbReference>
<feature type="compositionally biased region" description="Polar residues" evidence="1">
    <location>
        <begin position="308"/>
        <end position="318"/>
    </location>
</feature>
<sequence>MPGVQSFVAQRQQGQPIPSRQILGSQQRVLVPTTKLVNPKQIPSFQRPNPNVPADPPVAGPSIHSSRQYSAEASALQDGFDTDAEGLDDTATMTVGGSSPGRHGDGDDRRQISSRYGPDAANDFISEARVSIQHGQEQPLHVQGSRQLIHEDSGEEYDERNYEESAEEERDEETDEEELVRDGILQDLNSPGFSQYLQGETSLTAQAISPPVKASPMARSSPVLRDVVQYSRKPANPFTSKGSSTRDSTADPGLHLQRTNCQPPAGAVKRTPAIPDQTFQGISIEQPWITAQIAAQHPLVSDHHEPSRQPSVTSQRRPTLQARLGVAQDIVATNVQPRAHEERPWSVQNVSVGPGGDDSSVNWDPNFDRKHDRKSTASINGPQTRKRARDIDYSLDQLSSMNFQQLSNEPFDLASDTALASIPPELSSGTLAAKMDYILERLKDDDTKVAHRRAFFSSLSIEQYEECANLMIRRFSDIISSFTDARRQRRRAAKDFEKETAKREECVRGKITIVDKDLGRLKRGGEEVVRGPAL</sequence>
<feature type="region of interest" description="Disordered" evidence="1">
    <location>
        <begin position="133"/>
        <end position="179"/>
    </location>
</feature>
<feature type="region of interest" description="Disordered" evidence="1">
    <location>
        <begin position="298"/>
        <end position="318"/>
    </location>
</feature>
<reference evidence="3" key="1">
    <citation type="submission" date="2021-03" db="EMBL/GenBank/DDBJ databases">
        <authorList>
            <person name="Tagirdzhanova G."/>
        </authorList>
    </citation>
    <scope>NUCLEOTIDE SEQUENCE</scope>
</reference>
<dbReference type="GO" id="GO:0001164">
    <property type="term" value="F:RNA polymerase I core promoter sequence-specific DNA binding"/>
    <property type="evidence" value="ECO:0007669"/>
    <property type="project" value="TreeGrafter"/>
</dbReference>
<dbReference type="PANTHER" id="PTHR28244:SF3">
    <property type="entry name" value="EXTRACELLULAR MUTANT PROTEIN 11 C-TERMINAL DOMAIN-CONTAINING PROTEIN"/>
    <property type="match status" value="1"/>
</dbReference>